<evidence type="ECO:0000313" key="6">
    <source>
        <dbReference type="EMBL" id="RVW51434.1"/>
    </source>
</evidence>
<dbReference type="Proteomes" id="UP000288805">
    <property type="component" value="Unassembled WGS sequence"/>
</dbReference>
<keyword evidence="3" id="KW-1133">Transmembrane helix</keyword>
<dbReference type="EC" id="2.1.1.100" evidence="5"/>
<accession>A0A438EUQ9</accession>
<dbReference type="Gene3D" id="1.20.120.1630">
    <property type="match status" value="1"/>
</dbReference>
<organism evidence="6 7">
    <name type="scientific">Vitis vinifera</name>
    <name type="common">Grape</name>
    <dbReference type="NCBI Taxonomy" id="29760"/>
    <lineage>
        <taxon>Eukaryota</taxon>
        <taxon>Viridiplantae</taxon>
        <taxon>Streptophyta</taxon>
        <taxon>Embryophyta</taxon>
        <taxon>Tracheophyta</taxon>
        <taxon>Spermatophyta</taxon>
        <taxon>Magnoliopsida</taxon>
        <taxon>eudicotyledons</taxon>
        <taxon>Gunneridae</taxon>
        <taxon>Pentapetalae</taxon>
        <taxon>rosids</taxon>
        <taxon>Vitales</taxon>
        <taxon>Vitaceae</taxon>
        <taxon>Viteae</taxon>
        <taxon>Vitis</taxon>
    </lineage>
</organism>
<dbReference type="PANTHER" id="PTHR12714:SF9">
    <property type="entry name" value="PROTEIN-S-ISOPRENYLCYSTEINE O-METHYLTRANSFERASE"/>
    <property type="match status" value="1"/>
</dbReference>
<dbReference type="GO" id="GO:0005789">
    <property type="term" value="C:endoplasmic reticulum membrane"/>
    <property type="evidence" value="ECO:0007669"/>
    <property type="project" value="UniProtKB-SubCell"/>
</dbReference>
<comment type="cofactor">
    <cofactor evidence="5">
        <name>Zn(2+)</name>
        <dbReference type="ChEBI" id="CHEBI:29105"/>
    </cofactor>
    <text evidence="5">Divalent metal cations. Probably Zn(2+).</text>
</comment>
<dbReference type="EMBL" id="QGNW01001181">
    <property type="protein sequence ID" value="RVW51434.1"/>
    <property type="molecule type" value="Genomic_DNA"/>
</dbReference>
<comment type="catalytic activity">
    <reaction evidence="5">
        <text>[protein]-C-terminal S-[(2E,6E)-farnesyl]-L-cysteine + S-adenosyl-L-methionine = [protein]-C-terminal S-[(2E,6E)-farnesyl]-L-cysteine methyl ester + S-adenosyl-L-homocysteine</text>
        <dbReference type="Rhea" id="RHEA:21672"/>
        <dbReference type="Rhea" id="RHEA-COMP:12125"/>
        <dbReference type="Rhea" id="RHEA-COMP:12126"/>
        <dbReference type="ChEBI" id="CHEBI:57856"/>
        <dbReference type="ChEBI" id="CHEBI:59789"/>
        <dbReference type="ChEBI" id="CHEBI:90510"/>
        <dbReference type="ChEBI" id="CHEBI:90511"/>
        <dbReference type="EC" id="2.1.1.100"/>
    </reaction>
</comment>
<dbReference type="GO" id="GO:0032259">
    <property type="term" value="P:methylation"/>
    <property type="evidence" value="ECO:0007669"/>
    <property type="project" value="UniProtKB-KW"/>
</dbReference>
<dbReference type="Pfam" id="PF04140">
    <property type="entry name" value="ICMT"/>
    <property type="match status" value="1"/>
</dbReference>
<sequence length="148" mass="17413">MTEIFSHTSCRQLSQMLMTILIFHRILVDKQLGPCDGCHRRNHTEIAILTASQAFTHMIRIHRDEQHKLVTYGVYRFCPSPRILWFSHLVSWNSDNALQSISTIAFAVVVWKFFADRIPYEEHFLRQFFGSQYVEYARHVPSGVPFIK</sequence>
<dbReference type="GO" id="GO:0004671">
    <property type="term" value="F:protein C-terminal S-isoprenylcysteine carboxyl O-methyltransferase activity"/>
    <property type="evidence" value="ECO:0007669"/>
    <property type="project" value="UniProtKB-EC"/>
</dbReference>
<evidence type="ECO:0000313" key="7">
    <source>
        <dbReference type="Proteomes" id="UP000288805"/>
    </source>
</evidence>
<keyword evidence="5" id="KW-0949">S-adenosyl-L-methionine</keyword>
<protein>
    <recommendedName>
        <fullName evidence="5">Protein-S-isoprenylcysteine O-methyltransferase</fullName>
        <ecNumber evidence="5">2.1.1.100</ecNumber>
    </recommendedName>
</protein>
<evidence type="ECO:0000256" key="2">
    <source>
        <dbReference type="ARBA" id="ARBA00022692"/>
    </source>
</evidence>
<dbReference type="InterPro" id="IPR007269">
    <property type="entry name" value="ICMT_MeTrfase"/>
</dbReference>
<comment type="similarity">
    <text evidence="5">Belongs to the class VI-like SAM-binding methyltransferase superfamily. Isoprenylcysteine carboxyl methyltransferase family.</text>
</comment>
<keyword evidence="5 6" id="KW-0489">Methyltransferase</keyword>
<name>A0A438EUQ9_VITVI</name>
<reference evidence="6 7" key="1">
    <citation type="journal article" date="2018" name="PLoS Genet.">
        <title>Population sequencing reveals clonal diversity and ancestral inbreeding in the grapevine cultivar Chardonnay.</title>
        <authorList>
            <person name="Roach M.J."/>
            <person name="Johnson D.L."/>
            <person name="Bohlmann J."/>
            <person name="van Vuuren H.J."/>
            <person name="Jones S.J."/>
            <person name="Pretorius I.S."/>
            <person name="Schmidt S.A."/>
            <person name="Borneman A.R."/>
        </authorList>
    </citation>
    <scope>NUCLEOTIDE SEQUENCE [LARGE SCALE GENOMIC DNA]</scope>
    <source>
        <strain evidence="7">cv. Chardonnay</strain>
        <tissue evidence="6">Leaf</tissue>
    </source>
</reference>
<dbReference type="AlphaFoldDB" id="A0A438EUQ9"/>
<keyword evidence="4" id="KW-0472">Membrane</keyword>
<keyword evidence="2" id="KW-0812">Transmembrane</keyword>
<evidence type="ECO:0000256" key="1">
    <source>
        <dbReference type="ARBA" id="ARBA00004141"/>
    </source>
</evidence>
<dbReference type="PANTHER" id="PTHR12714">
    <property type="entry name" value="PROTEIN-S ISOPRENYLCYSTEINE O-METHYLTRANSFERASE"/>
    <property type="match status" value="1"/>
</dbReference>
<evidence type="ECO:0000256" key="4">
    <source>
        <dbReference type="ARBA" id="ARBA00023136"/>
    </source>
</evidence>
<proteinExistence type="inferred from homology"/>
<evidence type="ECO:0000256" key="3">
    <source>
        <dbReference type="ARBA" id="ARBA00022989"/>
    </source>
</evidence>
<keyword evidence="6" id="KW-0808">Transferase</keyword>
<comment type="subcellular location">
    <subcellularLocation>
        <location evidence="5">Endoplasmic reticulum membrane</location>
        <topology evidence="5">Multi-pass membrane protein</topology>
    </subcellularLocation>
    <subcellularLocation>
        <location evidence="1">Membrane</location>
        <topology evidence="1">Multi-pass membrane protein</topology>
    </subcellularLocation>
</comment>
<evidence type="ECO:0000256" key="5">
    <source>
        <dbReference type="RuleBase" id="RU362022"/>
    </source>
</evidence>
<comment type="caution">
    <text evidence="6">The sequence shown here is derived from an EMBL/GenBank/DDBJ whole genome shotgun (WGS) entry which is preliminary data.</text>
</comment>
<keyword evidence="5" id="KW-0256">Endoplasmic reticulum</keyword>
<gene>
    <name evidence="6" type="primary">ICMTB_2</name>
    <name evidence="6" type="ORF">CK203_097181</name>
</gene>